<reference evidence="1 2" key="1">
    <citation type="submission" date="2019-02" db="EMBL/GenBank/DDBJ databases">
        <title>Draft Genome Sequences of Six Type Strains of the Genus Massilia.</title>
        <authorList>
            <person name="Miess H."/>
            <person name="Frediansyhah A."/>
            <person name="Gross H."/>
        </authorList>
    </citation>
    <scope>NUCLEOTIDE SEQUENCE [LARGE SCALE GENOMIC DNA]</scope>
    <source>
        <strain evidence="1 2">DSM 17473</strain>
    </source>
</reference>
<protein>
    <submittedName>
        <fullName evidence="1">Uncharacterized protein</fullName>
    </submittedName>
</protein>
<dbReference type="EMBL" id="CP035913">
    <property type="protein sequence ID" value="QBE65775.1"/>
    <property type="molecule type" value="Genomic_DNA"/>
</dbReference>
<accession>A0A4P6L3B6</accession>
<name>A0A4P6L3B6_9BURK</name>
<evidence type="ECO:0000313" key="2">
    <source>
        <dbReference type="Proteomes" id="UP000290637"/>
    </source>
</evidence>
<sequence>MHITLVTGNPATHFGLDLDHAANGNAMLRLRAPGGAKVEVMLAWPVTVPERLLVTQSGAKRLATLAEVRAIAAREVSQQTQELEAQWQALVNRLSSASLHANMAQRFLGLVPFPAGSLDYVGTVKLNLNVCMLDSQAGLEAIIEVAATSGIMQAGIAVQARTAWRLTVLATSPIPRLNLQVPVPALRFPEFEFPNFDLSALSMPAPKDYPFDLPTLPGIPLTVAHTGVTLSNLVYTPAAGALTFSVTINNATVSVFGGNCVLGSPTLSFDSGVVTIAGFSARPDVIEWAARPAAALPSPLGGVSLALGAGSLQLAFEVDANVGALKGVLIQNLTVFPTLQPTKKLELRLQLPFDDSGFVPTVTINNAPPIPREIELGIQGGTVSLTGLLQSLSLPGSISLNLDLDLPSLPAPQLDTLVDILSAILGALVKGLAGLARIVESGLRALFSLLRKAAEALSRLDVTLVLDQRSGHLQQVLVGMRRAGTGVKPLFDTSTLAVSAPADIELALLIDLRDGERNAYLVATVDAAQQELLTMSSDLWFGGGDKESEAAAVEAPGAASAGKPAPKLIRIEVKTRPEAAGRFSFVPFGIRQGQAVFFYALETPLPDFETAPTVAFGGYRLTDKLDGMLDVDARFDLDLAKQRFLPFLAAPAEEPAADGGGLGDMLKQYIQIDDMKPAKLQDGFITSEATVTLKAMGSKVKSNLTIELDARRLTANVRGGAIKISVPDNEPLELLGMKASFINKSDPNVPVTGDQFVLDMTGADTRMYLNDALTMVLDLTSLGKDAEGKPLRFHVSKLVVHGGGLDLEASLAAPYTLRLNGLETDFKFNKAAIRVQGGRIEAFSLSAQGKLPPALVGDVDVKLTLDFGTRKNGSVGLLNGAIDLLGRGKPIRNEQTSFVFTLEALSIRVFDDGGGLHFCAFISGSALFQPEASELANGMLKKLAGVELKFTDCPVCGASDVIARELEKLNLSFVVALDEPAKATLFGMFTFEVRCIGLEPRCRAFSDRPAAIVIGGQISFAATGDVVRAECDFHKLFIATPEKGGFLPRVACEGLGLALRLGSALEVEGKVVAVDGDMPNLLVSKAPATRIPGKGFIGQGRVAIQGLPPIAASFGFVELEFPNGERKRAWFVYLEAQRLSYYFQLGPVPIYLREAGLGLGFHFTYVGIEEIDSATSLTEMIKGVDRIAATALEPARYESWITSRRGDLTLVARLFISMSSASAPAEPLVWKKDEEKDLPNVMLLNVVAAMRKSTFLMTANIWLGYNYHDWDAGRHLTSNDLAGKQALTGYVLLAGARSEFLARVKSNPGAKIGDRLALPEQFKNALSEVQYEATLYIRPGLLHFELGWPNRITWSKNFAGVNVSVAGGAIFRIHEGAVLAGLNLEGNLDFSMSARLDAGVVGVAVSASVSAALIARIIGFLDSRNVGNSLYYSLFSLQVQVKFEVSAWLEIDAWLCKITIRVSFALQLQIDVVAELALQGDLQMGTRVRATIAVSIFGRSLGLSVGLSINPGLVDNASARVGRFMNLGLMQEVPSVTPDIGQQDAANDAASSIGAERREARAVAGAVNLPGDHTLAPVPHQDPLSGQPARPIVEGLAIGPTDFQIVLTYPKVQPAAIGNPLPKLEQWVYLTFLPLDARPAVKGGKQRSSFYAAPHADEANKAPDHVAAFPDSAVGHTCYVFSGGSWRPHTFAAGHLEVASNIEWSRELGYSQSTEDSAGVPADKAGRANLKQLFFAAFRTMAGNVGEASLAKPYLEPSARPPIMEGARIVRSARTTQEQHDRQEHGYNRNIAANPADRRCHEARDFLMQKFVSDLFQLAADGSVTDEAHVAHVGLTMLVPLELARLLSVPQGARPTVRKRIEDPAVDGTSAACEMFNAPHLRFSVKPPSFVNPDCRLEDNKARLDWDLQWDHEIEPEYFVKHYKLRRWIEVDGEQRGEAKNITFKRADRVVQEADASRRTVERCSWQYTDEFGDMSEGDKKFLFDRSRNAVLRYSVTAVCVSDTLSRPCSDFMAQRIGMPQLTPITRASAIMQVDPLPDPKTGKLKAPELLLRLETGADVVAPGDVRFWRLLLRSEAIVPVGEYGTDGHTDRALGGAIGGARTARRGDLIFEWPANNDLQFPAPTGAGQEDRHAPVNDPALIAHLADTADPRAWTLLAQRFVKRNRVEIAASPLVPVELGLVVMAANGAQQNLMTRVDALEMVRMPLAEEEHLLDPVARRDLHVLPGRAAFREPRCGLDYSSVVHPDFGGVTKLSWNLRPSGIGAAALARHRLLAGFEVVSLNLDSGARADDPAQWKSGRVQRHTLARLLETEGAPLTPSQVGEPSNWKVRYPSQAGRRLAGGVWYSPAESRIVWPWPDIRREPLPEPSSELIKALLREGAPDHIELAMTGGTGIVWKFSLDPHQESPWRLNAEGTRLLCRAPGRADVASGLRAALRRLRAEPSGAESANGYGLALKRGWSLQMTPRWLEVPDSASLHETVAMNFERELHPLLEALLARMRRLEETGSNRERLLDLDRRPAPVVQADNVHQFLAVTEEAFDPYGWAMLDRLGLGVTVRLYDPVDDVFLSARRLHDQLALALKDDALAKLYTASLPQLMVEVLLQPGGMMEREEFSTVPDALGEMSRHTGQFLLQDEGLAMVRLSLRPSIKPELQYVVWDRPSNEASDQALTGVDVYIPQLVRSDRIDGISLRTFIARLESGSAGRRAPTVILRTRADASFHGELDRRPGVGALRGGSVDAFGRFEDWTGWDDQTDPGRHRFLTYLLSALGPDYKPQDGEDKAVTDKWRELNRRFFVYAADPAAPAGRGAALAFAAVEPSEPMQVSGDSAGRLSIMLPEADGYARTRAFAVLPQWRYARMLRDAGHGAPLDALLKHKREEGIVDPSPKKQHRYVISTIERTAPMQPPEVLTVGRLGDSVWWTDGKAWEREGAPRSAEQLREAAFSRAGTDPGEYLPVVVRHHSELRLSKSNAMPARALSVAGSLTSFVLTPSDQAWCEQFVKLGVLEPVQRDSREFTSRVDAEVLGEITRLLGDPPADSKVRVLRHLPHWYRHGVSLSAAAGSAVAETVTTWLPDAPARLVQVSGTLAEPKDGHPWKGLVVPPLPIIATGEVKYPHLALELPALRYCDTTDEVTAQLWDGDIARVPDPGVMYELVLEAEGNVLCPRAAHTALARIGRAPAPAGHPFVTTFLLSPEWTVDAALVPDQAAPILRVSVSPLGSPVALDQALALSLAPDPWLRGATLRLPGGWSARWVEHYAARLDDLTPLALLFKALAEAEMGAADGPAEVAKLFPSYALATVRLVQPGDDAGWEALAKVVGDWVAALAVADGTLAKLLHARFAPVAAALALKTWPADDPSGEALAWLDTLPEPGQGCGWTLQGAPRMLIPDLMTDDEYTAVAGAIAGAPPELAQRFALLRAAQRERALAGAKLRIRATRGDAIALALALISLT</sequence>
<organism evidence="1 2">
    <name type="scientific">Pseudoduganella lutea</name>
    <dbReference type="NCBI Taxonomy" id="321985"/>
    <lineage>
        <taxon>Bacteria</taxon>
        <taxon>Pseudomonadati</taxon>
        <taxon>Pseudomonadota</taxon>
        <taxon>Betaproteobacteria</taxon>
        <taxon>Burkholderiales</taxon>
        <taxon>Oxalobacteraceae</taxon>
        <taxon>Telluria group</taxon>
        <taxon>Pseudoduganella</taxon>
    </lineage>
</organism>
<evidence type="ECO:0000313" key="1">
    <source>
        <dbReference type="EMBL" id="QBE65775.1"/>
    </source>
</evidence>
<dbReference type="OrthoDB" id="8166466at2"/>
<dbReference type="RefSeq" id="WP_130188884.1">
    <property type="nucleotide sequence ID" value="NZ_CP035913.1"/>
</dbReference>
<proteinExistence type="predicted"/>
<dbReference type="Proteomes" id="UP000290637">
    <property type="component" value="Chromosome"/>
</dbReference>
<gene>
    <name evidence="1" type="ORF">EWM63_24660</name>
</gene>
<dbReference type="KEGG" id="plue:EWM63_24660"/>
<keyword evidence="2" id="KW-1185">Reference proteome</keyword>